<organism evidence="2 3">
    <name type="scientific">Candidatus Faecousia excrementigallinarum</name>
    <dbReference type="NCBI Taxonomy" id="2840806"/>
    <lineage>
        <taxon>Bacteria</taxon>
        <taxon>Bacillati</taxon>
        <taxon>Bacillota</taxon>
        <taxon>Clostridia</taxon>
        <taxon>Eubacteriales</taxon>
        <taxon>Oscillospiraceae</taxon>
        <taxon>Faecousia</taxon>
    </lineage>
</organism>
<dbReference type="EMBL" id="DVFK01000110">
    <property type="protein sequence ID" value="HIQ68440.1"/>
    <property type="molecule type" value="Genomic_DNA"/>
</dbReference>
<feature type="domain" description="DUF1540" evidence="1">
    <location>
        <begin position="9"/>
        <end position="51"/>
    </location>
</feature>
<evidence type="ECO:0000313" key="3">
    <source>
        <dbReference type="Proteomes" id="UP000886796"/>
    </source>
</evidence>
<evidence type="ECO:0000259" key="1">
    <source>
        <dbReference type="Pfam" id="PF07561"/>
    </source>
</evidence>
<sequence length="54" mass="5945">MNCNGNKCIECTVTQCANHCGSSNYCALDRILVGTHEGNPTMDQCTDCKSFRKK</sequence>
<name>A0A9D0Z3V6_9FIRM</name>
<dbReference type="AlphaFoldDB" id="A0A9D0Z3V6"/>
<evidence type="ECO:0000313" key="2">
    <source>
        <dbReference type="EMBL" id="HIQ68440.1"/>
    </source>
</evidence>
<proteinExistence type="predicted"/>
<gene>
    <name evidence="2" type="ORF">IAB74_08045</name>
</gene>
<reference evidence="2" key="1">
    <citation type="submission" date="2020-10" db="EMBL/GenBank/DDBJ databases">
        <authorList>
            <person name="Gilroy R."/>
        </authorList>
    </citation>
    <scope>NUCLEOTIDE SEQUENCE</scope>
    <source>
        <strain evidence="2">13361</strain>
    </source>
</reference>
<comment type="caution">
    <text evidence="2">The sequence shown here is derived from an EMBL/GenBank/DDBJ whole genome shotgun (WGS) entry which is preliminary data.</text>
</comment>
<dbReference type="Proteomes" id="UP000886796">
    <property type="component" value="Unassembled WGS sequence"/>
</dbReference>
<reference evidence="2" key="2">
    <citation type="journal article" date="2021" name="PeerJ">
        <title>Extensive microbial diversity within the chicken gut microbiome revealed by metagenomics and culture.</title>
        <authorList>
            <person name="Gilroy R."/>
            <person name="Ravi A."/>
            <person name="Getino M."/>
            <person name="Pursley I."/>
            <person name="Horton D.L."/>
            <person name="Alikhan N.F."/>
            <person name="Baker D."/>
            <person name="Gharbi K."/>
            <person name="Hall N."/>
            <person name="Watson M."/>
            <person name="Adriaenssens E.M."/>
            <person name="Foster-Nyarko E."/>
            <person name="Jarju S."/>
            <person name="Secka A."/>
            <person name="Antonio M."/>
            <person name="Oren A."/>
            <person name="Chaudhuri R.R."/>
            <person name="La Ragione R."/>
            <person name="Hildebrand F."/>
            <person name="Pallen M.J."/>
        </authorList>
    </citation>
    <scope>NUCLEOTIDE SEQUENCE</scope>
    <source>
        <strain evidence="2">13361</strain>
    </source>
</reference>
<dbReference type="InterPro" id="IPR011437">
    <property type="entry name" value="DUF1540"/>
</dbReference>
<dbReference type="Pfam" id="PF07561">
    <property type="entry name" value="DUF1540"/>
    <property type="match status" value="1"/>
</dbReference>
<protein>
    <submittedName>
        <fullName evidence="2">DUF1540 domain-containing protein</fullName>
    </submittedName>
</protein>
<accession>A0A9D0Z3V6</accession>